<gene>
    <name evidence="3" type="ORF">Daus18300_013608</name>
</gene>
<evidence type="ECO:0000313" key="4">
    <source>
        <dbReference type="Proteomes" id="UP001583177"/>
    </source>
</evidence>
<dbReference type="EMBL" id="JAWRVE010000218">
    <property type="protein sequence ID" value="KAL1848507.1"/>
    <property type="molecule type" value="Genomic_DNA"/>
</dbReference>
<name>A0ABR3VYM7_9PEZI</name>
<evidence type="ECO:0000313" key="3">
    <source>
        <dbReference type="EMBL" id="KAL1848507.1"/>
    </source>
</evidence>
<dbReference type="Proteomes" id="UP001583177">
    <property type="component" value="Unassembled WGS sequence"/>
</dbReference>
<protein>
    <recommendedName>
        <fullName evidence="2">AB hydrolase-1 domain-containing protein</fullName>
    </recommendedName>
</protein>
<reference evidence="3 4" key="1">
    <citation type="journal article" date="2024" name="IMA Fungus">
        <title>IMA Genome - F19 : A genome assembly and annotation guide to empower mycologists, including annotated draft genome sequences of Ceratocystis pirilliformis, Diaporthe australafricana, Fusarium ophioides, Paecilomyces lecythidis, and Sporothrix stenoceras.</title>
        <authorList>
            <person name="Aylward J."/>
            <person name="Wilson A.M."/>
            <person name="Visagie C.M."/>
            <person name="Spraker J."/>
            <person name="Barnes I."/>
            <person name="Buitendag C."/>
            <person name="Ceriani C."/>
            <person name="Del Mar Angel L."/>
            <person name="du Plessis D."/>
            <person name="Fuchs T."/>
            <person name="Gasser K."/>
            <person name="Kramer D."/>
            <person name="Li W."/>
            <person name="Munsamy K."/>
            <person name="Piso A."/>
            <person name="Price J.L."/>
            <person name="Sonnekus B."/>
            <person name="Thomas C."/>
            <person name="van der Nest A."/>
            <person name="van Dijk A."/>
            <person name="van Heerden A."/>
            <person name="van Vuuren N."/>
            <person name="Yilmaz N."/>
            <person name="Duong T.A."/>
            <person name="van der Merwe N.A."/>
            <person name="Wingfield M.J."/>
            <person name="Wingfield B.D."/>
        </authorList>
    </citation>
    <scope>NUCLEOTIDE SEQUENCE [LARGE SCALE GENOMIC DNA]</scope>
    <source>
        <strain evidence="3 4">CMW 18300</strain>
    </source>
</reference>
<dbReference type="SUPFAM" id="SSF53474">
    <property type="entry name" value="alpha/beta-Hydrolases"/>
    <property type="match status" value="1"/>
</dbReference>
<feature type="domain" description="AB hydrolase-1" evidence="2">
    <location>
        <begin position="70"/>
        <end position="310"/>
    </location>
</feature>
<organism evidence="3 4">
    <name type="scientific">Diaporthe australafricana</name>
    <dbReference type="NCBI Taxonomy" id="127596"/>
    <lineage>
        <taxon>Eukaryota</taxon>
        <taxon>Fungi</taxon>
        <taxon>Dikarya</taxon>
        <taxon>Ascomycota</taxon>
        <taxon>Pezizomycotina</taxon>
        <taxon>Sordariomycetes</taxon>
        <taxon>Sordariomycetidae</taxon>
        <taxon>Diaporthales</taxon>
        <taxon>Diaporthaceae</taxon>
        <taxon>Diaporthe</taxon>
    </lineage>
</organism>
<dbReference type="InterPro" id="IPR000073">
    <property type="entry name" value="AB_hydrolase_1"/>
</dbReference>
<keyword evidence="4" id="KW-1185">Reference proteome</keyword>
<dbReference type="PANTHER" id="PTHR46438">
    <property type="entry name" value="ALPHA/BETA-HYDROLASES SUPERFAMILY PROTEIN"/>
    <property type="match status" value="1"/>
</dbReference>
<sequence length="376" mass="42129">MASNKRKNERFQPPAKNLPSHGDRQNTYQEASEREFIFKEHAFPEHTVDLGEIRMNYAVAGSISDPAILLIPSQAESWWGYEDAMRLLSESYQVYAVDLRGQGRSTWTPGRYTLDNLGHDLVRFVDFVIRRPVIVSGLSSGGVLAAWMSAFAKPGQVLACVCEDPPLFSSELTPAVGHSIRQSIAGPIFKIWHKWLGSQWSVGDIDGMHHAMAHELPSWMPRAMAALMAETKIAPMPPDLKEYDPEWAEAFWSGSVGAGCDHENMLKQVKVPVLLTHHYRRVDPESGCLAGAISDRQVEHVKKLVEGSGNSFTYESFPQMPHSMHDHDPACYVATVTAWIEERGFGKAFRPLNDKPSKEQTGKWKTRLWSELAGDD</sequence>
<feature type="region of interest" description="Disordered" evidence="1">
    <location>
        <begin position="1"/>
        <end position="30"/>
    </location>
</feature>
<accession>A0ABR3VYM7</accession>
<comment type="caution">
    <text evidence="3">The sequence shown here is derived from an EMBL/GenBank/DDBJ whole genome shotgun (WGS) entry which is preliminary data.</text>
</comment>
<dbReference type="Gene3D" id="3.40.50.1820">
    <property type="entry name" value="alpha/beta hydrolase"/>
    <property type="match status" value="1"/>
</dbReference>
<evidence type="ECO:0000256" key="1">
    <source>
        <dbReference type="SAM" id="MobiDB-lite"/>
    </source>
</evidence>
<dbReference type="Pfam" id="PF12697">
    <property type="entry name" value="Abhydrolase_6"/>
    <property type="match status" value="1"/>
</dbReference>
<evidence type="ECO:0000259" key="2">
    <source>
        <dbReference type="Pfam" id="PF12697"/>
    </source>
</evidence>
<dbReference type="InterPro" id="IPR029058">
    <property type="entry name" value="AB_hydrolase_fold"/>
</dbReference>
<dbReference type="PANTHER" id="PTHR46438:SF2">
    <property type="entry name" value="ALPHA_BETA-HYDROLASES SUPERFAMILY PROTEIN"/>
    <property type="match status" value="1"/>
</dbReference>
<proteinExistence type="predicted"/>